<dbReference type="Proteomes" id="UP000199165">
    <property type="component" value="Unassembled WGS sequence"/>
</dbReference>
<protein>
    <submittedName>
        <fullName evidence="1">Uncharacterized protein</fullName>
    </submittedName>
</protein>
<proteinExistence type="predicted"/>
<dbReference type="RefSeq" id="WP_092977969.1">
    <property type="nucleotide sequence ID" value="NZ_FPAT01000006.1"/>
</dbReference>
<evidence type="ECO:0000313" key="1">
    <source>
        <dbReference type="EMBL" id="SFT70426.1"/>
    </source>
</evidence>
<name>A0A1I7A679_9ACTN</name>
<organism evidence="1 2">
    <name type="scientific">Actinopolyspora righensis</name>
    <dbReference type="NCBI Taxonomy" id="995060"/>
    <lineage>
        <taxon>Bacteria</taxon>
        <taxon>Bacillati</taxon>
        <taxon>Actinomycetota</taxon>
        <taxon>Actinomycetes</taxon>
        <taxon>Actinopolysporales</taxon>
        <taxon>Actinopolysporaceae</taxon>
        <taxon>Actinopolyspora</taxon>
        <taxon>Actinopolyspora alba group</taxon>
    </lineage>
</organism>
<sequence>MGQRHEFEKLNRQGWEAARSLWRTLHSGTEPPPVSLPGLVLPGERCWGAAPILYARWCAADVDVRYGGFAAVGSPAFVLGASLANSAKNARLRKQAERMAAAQWRWFQNTTAIVTDRGVRCRADGRLLPFDYSTVTGCWPELHNQTLTLEFDRTSPLLLGGPWAVWTSVAVTYHLFGQQALYSGALRPLVE</sequence>
<dbReference type="EMBL" id="FPAT01000006">
    <property type="protein sequence ID" value="SFT70426.1"/>
    <property type="molecule type" value="Genomic_DNA"/>
</dbReference>
<accession>A0A1I7A679</accession>
<evidence type="ECO:0000313" key="2">
    <source>
        <dbReference type="Proteomes" id="UP000199165"/>
    </source>
</evidence>
<keyword evidence="2" id="KW-1185">Reference proteome</keyword>
<gene>
    <name evidence="1" type="ORF">SAMN04487904_10657</name>
</gene>
<reference evidence="2" key="1">
    <citation type="submission" date="2016-10" db="EMBL/GenBank/DDBJ databases">
        <authorList>
            <person name="Varghese N."/>
            <person name="Submissions S."/>
        </authorList>
    </citation>
    <scope>NUCLEOTIDE SEQUENCE [LARGE SCALE GENOMIC DNA]</scope>
    <source>
        <strain evidence="2">DSM 45501</strain>
    </source>
</reference>
<dbReference type="AlphaFoldDB" id="A0A1I7A679"/>